<proteinExistence type="predicted"/>
<dbReference type="AlphaFoldDB" id="A0AAD4UWQ4"/>
<evidence type="ECO:0000256" key="1">
    <source>
        <dbReference type="SAM" id="Coils"/>
    </source>
</evidence>
<gene>
    <name evidence="3" type="ORF">L3X38_042665</name>
</gene>
<keyword evidence="1" id="KW-0175">Coiled coil</keyword>
<organism evidence="3 4">
    <name type="scientific">Prunus dulcis</name>
    <name type="common">Almond</name>
    <name type="synonym">Amygdalus dulcis</name>
    <dbReference type="NCBI Taxonomy" id="3755"/>
    <lineage>
        <taxon>Eukaryota</taxon>
        <taxon>Viridiplantae</taxon>
        <taxon>Streptophyta</taxon>
        <taxon>Embryophyta</taxon>
        <taxon>Tracheophyta</taxon>
        <taxon>Spermatophyta</taxon>
        <taxon>Magnoliopsida</taxon>
        <taxon>eudicotyledons</taxon>
        <taxon>Gunneridae</taxon>
        <taxon>Pentapetalae</taxon>
        <taxon>rosids</taxon>
        <taxon>fabids</taxon>
        <taxon>Rosales</taxon>
        <taxon>Rosaceae</taxon>
        <taxon>Amygdaloideae</taxon>
        <taxon>Amygdaleae</taxon>
        <taxon>Prunus</taxon>
    </lineage>
</organism>
<sequence>MVEDVKGKSQTREDKPKVEEVQVMVDVQTPKAEEKVEPTADVEAKEASENQEGTLAEDKEFYREDEEFGDDGYFEDLTEEAMERLANECKEEMAKLESELKLGRSKVKLGETMVVTLQLFFKAHPGQPNSMDGDVFNEVKSMVQMGEPKKIEVT</sequence>
<evidence type="ECO:0000313" key="3">
    <source>
        <dbReference type="EMBL" id="KAI5313489.1"/>
    </source>
</evidence>
<evidence type="ECO:0000313" key="4">
    <source>
        <dbReference type="Proteomes" id="UP001054821"/>
    </source>
</evidence>
<feature type="coiled-coil region" evidence="1">
    <location>
        <begin position="75"/>
        <end position="106"/>
    </location>
</feature>
<accession>A0AAD4UWQ4</accession>
<evidence type="ECO:0000256" key="2">
    <source>
        <dbReference type="SAM" id="MobiDB-lite"/>
    </source>
</evidence>
<dbReference type="EMBL" id="JAJFAZ020000008">
    <property type="protein sequence ID" value="KAI5313489.1"/>
    <property type="molecule type" value="Genomic_DNA"/>
</dbReference>
<protein>
    <submittedName>
        <fullName evidence="3">Uncharacterized protein</fullName>
    </submittedName>
</protein>
<comment type="caution">
    <text evidence="3">The sequence shown here is derived from an EMBL/GenBank/DDBJ whole genome shotgun (WGS) entry which is preliminary data.</text>
</comment>
<keyword evidence="4" id="KW-1185">Reference proteome</keyword>
<dbReference type="Proteomes" id="UP001054821">
    <property type="component" value="Chromosome 8"/>
</dbReference>
<name>A0AAD4UWQ4_PRUDU</name>
<feature type="region of interest" description="Disordered" evidence="2">
    <location>
        <begin position="1"/>
        <end position="60"/>
    </location>
</feature>
<reference evidence="3 4" key="1">
    <citation type="journal article" date="2022" name="G3 (Bethesda)">
        <title>Whole-genome sequence and methylome profiling of the almond [Prunus dulcis (Mill.) D.A. Webb] cultivar 'Nonpareil'.</title>
        <authorList>
            <person name="D'Amico-Willman K.M."/>
            <person name="Ouma W.Z."/>
            <person name="Meulia T."/>
            <person name="Sideli G.M."/>
            <person name="Gradziel T.M."/>
            <person name="Fresnedo-Ramirez J."/>
        </authorList>
    </citation>
    <scope>NUCLEOTIDE SEQUENCE [LARGE SCALE GENOMIC DNA]</scope>
    <source>
        <strain evidence="3">Clone GOH B32 T37-40</strain>
    </source>
</reference>
<feature type="compositionally biased region" description="Basic and acidic residues" evidence="2">
    <location>
        <begin position="1"/>
        <end position="20"/>
    </location>
</feature>
<feature type="compositionally biased region" description="Basic and acidic residues" evidence="2">
    <location>
        <begin position="31"/>
        <end position="48"/>
    </location>
</feature>